<name>A0A7K1SLP2_9BACT</name>
<dbReference type="AlphaFoldDB" id="A0A7K1SLP2"/>
<evidence type="ECO:0000313" key="4">
    <source>
        <dbReference type="Proteomes" id="UP000436006"/>
    </source>
</evidence>
<gene>
    <name evidence="3" type="ORF">GO755_31995</name>
</gene>
<comment type="caution">
    <text evidence="3">The sequence shown here is derived from an EMBL/GenBank/DDBJ whole genome shotgun (WGS) entry which is preliminary data.</text>
</comment>
<dbReference type="RefSeq" id="WP_157589511.1">
    <property type="nucleotide sequence ID" value="NZ_WPIN01000017.1"/>
</dbReference>
<keyword evidence="4" id="KW-1185">Reference proteome</keyword>
<proteinExistence type="predicted"/>
<dbReference type="Pfam" id="PF01344">
    <property type="entry name" value="Kelch_1"/>
    <property type="match status" value="1"/>
</dbReference>
<accession>A0A7K1SLP2</accession>
<dbReference type="InterPro" id="IPR015915">
    <property type="entry name" value="Kelch-typ_b-propeller"/>
</dbReference>
<keyword evidence="2" id="KW-0408">Iron</keyword>
<keyword evidence="1" id="KW-0677">Repeat</keyword>
<evidence type="ECO:0000256" key="2">
    <source>
        <dbReference type="ARBA" id="ARBA00023004"/>
    </source>
</evidence>
<evidence type="ECO:0000313" key="3">
    <source>
        <dbReference type="EMBL" id="MVM34694.1"/>
    </source>
</evidence>
<dbReference type="Gene3D" id="2.120.10.80">
    <property type="entry name" value="Kelch-type beta propeller"/>
    <property type="match status" value="2"/>
</dbReference>
<dbReference type="EMBL" id="WPIN01000017">
    <property type="protein sequence ID" value="MVM34694.1"/>
    <property type="molecule type" value="Genomic_DNA"/>
</dbReference>
<dbReference type="Pfam" id="PF24681">
    <property type="entry name" value="Kelch_KLHDC2_KLHL20_DRC7"/>
    <property type="match status" value="1"/>
</dbReference>
<dbReference type="Proteomes" id="UP000436006">
    <property type="component" value="Unassembled WGS sequence"/>
</dbReference>
<protein>
    <submittedName>
        <fullName evidence="3">Galactose oxidase</fullName>
    </submittedName>
</protein>
<dbReference type="SUPFAM" id="SSF117281">
    <property type="entry name" value="Kelch motif"/>
    <property type="match status" value="1"/>
</dbReference>
<dbReference type="PANTHER" id="PTHR47435:SF4">
    <property type="entry name" value="KELCH REPEAT PROTEIN (AFU_ORTHOLOGUE AFUA_5G12780)"/>
    <property type="match status" value="1"/>
</dbReference>
<dbReference type="InterPro" id="IPR006652">
    <property type="entry name" value="Kelch_1"/>
</dbReference>
<organism evidence="3 4">
    <name type="scientific">Spirosoma arboris</name>
    <dbReference type="NCBI Taxonomy" id="2682092"/>
    <lineage>
        <taxon>Bacteria</taxon>
        <taxon>Pseudomonadati</taxon>
        <taxon>Bacteroidota</taxon>
        <taxon>Cytophagia</taxon>
        <taxon>Cytophagales</taxon>
        <taxon>Cytophagaceae</taxon>
        <taxon>Spirosoma</taxon>
    </lineage>
</organism>
<evidence type="ECO:0000256" key="1">
    <source>
        <dbReference type="ARBA" id="ARBA00022737"/>
    </source>
</evidence>
<sequence>MKVNAIVRSIGLGLFLLLQQCTPQSISLSPSTGDWNIRAELEGPARSAAVSFTIGNIAYIGTGLDVSNNSLADFWKYDPSRNAWTQVADFPGKARSEAVAFATRSKKGYLGTGMDAQGNLLRDFYEYDPTTNAWKRIADFSGSARRSATAFSMYDLGFVALGFDGSERADLWRYNSSANQWTERKYIGGPARVGAAAFVINNLAYVGAGSSQNVNLSDFWMYDPDNNIWTQRRNIPDAISASSGAVGFSIDNTGYFVTGSGGRQVLVYNSVTDFWTEQRPFEGSSRSKAVGFAIGQKGYITTGSNGNTRFDDLWEFDPTY</sequence>
<reference evidence="3 4" key="1">
    <citation type="submission" date="2019-12" db="EMBL/GenBank/DDBJ databases">
        <title>Spirosoma sp. HMF4905 genome sequencing and assembly.</title>
        <authorList>
            <person name="Kang H."/>
            <person name="Cha I."/>
            <person name="Kim H."/>
            <person name="Joh K."/>
        </authorList>
    </citation>
    <scope>NUCLEOTIDE SEQUENCE [LARGE SCALE GENOMIC DNA]</scope>
    <source>
        <strain evidence="3 4">HMF4905</strain>
    </source>
</reference>
<dbReference type="PANTHER" id="PTHR47435">
    <property type="entry name" value="KELCH REPEAT PROTEIN (AFU_ORTHOLOGUE AFUA_5G12780)"/>
    <property type="match status" value="1"/>
</dbReference>